<proteinExistence type="predicted"/>
<evidence type="ECO:0000313" key="1">
    <source>
        <dbReference type="EMBL" id="QOV91100.1"/>
    </source>
</evidence>
<protein>
    <submittedName>
        <fullName evidence="1">DUF1015 domain-containing protein</fullName>
    </submittedName>
</protein>
<gene>
    <name evidence="1" type="ORF">IPV69_07015</name>
</gene>
<evidence type="ECO:0000313" key="2">
    <source>
        <dbReference type="Proteomes" id="UP000593765"/>
    </source>
</evidence>
<dbReference type="AlphaFoldDB" id="A0A7M2X2W4"/>
<dbReference type="RefSeq" id="WP_206294225.1">
    <property type="nucleotide sequence ID" value="NZ_CP063458.1"/>
</dbReference>
<name>A0A7M2X2W4_9BACT</name>
<dbReference type="Proteomes" id="UP000593765">
    <property type="component" value="Chromosome"/>
</dbReference>
<sequence>MAHIRPFHAIRYARRPDLDLSKLIAPPYDVLDEKSKAAYVARHPNNIVSVDLPWLPPKSVGPDSAYQNANITLQSWLKTGILTQDKRPATYPYMQTFEHSGRTYHRRGFISLVRLSPFGQGQVVPHEKTYEAPIEDRLKLMRATKAQLSPIFGLYSDPRHEVNNALYANVGKPEHAGDLDGVKHQLWSVTDAEVENRVSDLMGNKPIYIADGHHRYTTALAYQKEVAAQYQAEHGSPLPPSHPANWCLFVLVGMQDDGMLILPTHRILGNVPKFDIATFTRVVSPNFEVTETPLPPDQVDEFVRNILPMQPAHTFGLYDGRAKKLYQLACKNPDVLKNLEPGQSEPWRRLDVAILQRYFLDEVVTPLFGEPTKSYTAYADQVVPMTDGAKNQVAILLKSTPLAALEQLGRHGEVMPQKSTFFYPKLATGMAINPL</sequence>
<dbReference type="EMBL" id="CP063458">
    <property type="protein sequence ID" value="QOV91100.1"/>
    <property type="molecule type" value="Genomic_DNA"/>
</dbReference>
<reference evidence="1 2" key="1">
    <citation type="submission" date="2020-10" db="EMBL/GenBank/DDBJ databases">
        <title>Wide distribution of Phycisphaera-like planctomycetes from WD2101 soil group in peatlands and genome analysis of the first cultivated representative.</title>
        <authorList>
            <person name="Dedysh S.N."/>
            <person name="Beletsky A.V."/>
            <person name="Ivanova A."/>
            <person name="Kulichevskaya I.S."/>
            <person name="Suzina N.E."/>
            <person name="Philippov D.A."/>
            <person name="Rakitin A.L."/>
            <person name="Mardanov A.V."/>
            <person name="Ravin N.V."/>
        </authorList>
    </citation>
    <scope>NUCLEOTIDE SEQUENCE [LARGE SCALE GENOMIC DNA]</scope>
    <source>
        <strain evidence="1 2">M1803</strain>
    </source>
</reference>
<dbReference type="InterPro" id="IPR008323">
    <property type="entry name" value="UCP033563"/>
</dbReference>
<dbReference type="KEGG" id="hbs:IPV69_07015"/>
<accession>A0A7M2X2W4</accession>
<dbReference type="PANTHER" id="PTHR36454:SF1">
    <property type="entry name" value="DUF1015 DOMAIN-CONTAINING PROTEIN"/>
    <property type="match status" value="1"/>
</dbReference>
<dbReference type="PIRSF" id="PIRSF033563">
    <property type="entry name" value="UCP033563"/>
    <property type="match status" value="1"/>
</dbReference>
<organism evidence="1 2">
    <name type="scientific">Humisphaera borealis</name>
    <dbReference type="NCBI Taxonomy" id="2807512"/>
    <lineage>
        <taxon>Bacteria</taxon>
        <taxon>Pseudomonadati</taxon>
        <taxon>Planctomycetota</taxon>
        <taxon>Phycisphaerae</taxon>
        <taxon>Tepidisphaerales</taxon>
        <taxon>Tepidisphaeraceae</taxon>
        <taxon>Humisphaera</taxon>
    </lineage>
</organism>
<dbReference type="PANTHER" id="PTHR36454">
    <property type="entry name" value="LMO2823 PROTEIN"/>
    <property type="match status" value="1"/>
</dbReference>
<keyword evidence="2" id="KW-1185">Reference proteome</keyword>
<dbReference type="Pfam" id="PF06245">
    <property type="entry name" value="DUF1015"/>
    <property type="match status" value="1"/>
</dbReference>